<geneLocation type="plasmid" evidence="2 3">
    <name>unnamed2</name>
</geneLocation>
<proteinExistence type="predicted"/>
<name>A0ABX8Y5Y2_9ACTN</name>
<dbReference type="EMBL" id="CP080648">
    <property type="protein sequence ID" value="QYX83641.1"/>
    <property type="molecule type" value="Genomic_DNA"/>
</dbReference>
<dbReference type="GO" id="GO:0016787">
    <property type="term" value="F:hydrolase activity"/>
    <property type="evidence" value="ECO:0007669"/>
    <property type="project" value="UniProtKB-KW"/>
</dbReference>
<protein>
    <submittedName>
        <fullName evidence="2">Alpha/beta fold hydrolase</fullName>
    </submittedName>
</protein>
<dbReference type="SMART" id="SM00824">
    <property type="entry name" value="PKS_TE"/>
    <property type="match status" value="1"/>
</dbReference>
<evidence type="ECO:0000259" key="1">
    <source>
        <dbReference type="SMART" id="SM00824"/>
    </source>
</evidence>
<evidence type="ECO:0000313" key="3">
    <source>
        <dbReference type="Proteomes" id="UP000827138"/>
    </source>
</evidence>
<accession>A0ABX8Y5Y2</accession>
<dbReference type="Gene3D" id="3.40.50.1820">
    <property type="entry name" value="alpha/beta hydrolase"/>
    <property type="match status" value="1"/>
</dbReference>
<dbReference type="Proteomes" id="UP000827138">
    <property type="component" value="Plasmid unnamed2"/>
</dbReference>
<evidence type="ECO:0000313" key="2">
    <source>
        <dbReference type="EMBL" id="QYX83641.1"/>
    </source>
</evidence>
<dbReference type="SUPFAM" id="SSF53474">
    <property type="entry name" value="alpha/beta-Hydrolases"/>
    <property type="match status" value="1"/>
</dbReference>
<dbReference type="InterPro" id="IPR020802">
    <property type="entry name" value="TesA-like"/>
</dbReference>
<keyword evidence="2" id="KW-0378">Hydrolase</keyword>
<keyword evidence="3" id="KW-1185">Reference proteome</keyword>
<feature type="domain" description="Thioesterase TesA-like" evidence="1">
    <location>
        <begin position="27"/>
        <end position="236"/>
    </location>
</feature>
<gene>
    <name evidence="2" type="ORF">K1J60_45115</name>
</gene>
<dbReference type="InterPro" id="IPR029058">
    <property type="entry name" value="AB_hydrolase_fold"/>
</dbReference>
<dbReference type="Pfam" id="PF00975">
    <property type="entry name" value="Thioesterase"/>
    <property type="match status" value="1"/>
</dbReference>
<reference evidence="2 3" key="1">
    <citation type="submission" date="2021-08" db="EMBL/GenBank/DDBJ databases">
        <authorList>
            <person name="Ping M."/>
        </authorList>
    </citation>
    <scope>NUCLEOTIDE SEQUENCE [LARGE SCALE GENOMIC DNA]</scope>
    <source>
        <strain evidence="2 3">MG28</strain>
        <plasmid evidence="2 3">unnamed2</plasmid>
    </source>
</reference>
<keyword evidence="2" id="KW-0614">Plasmid</keyword>
<organism evidence="2 3">
    <name type="scientific">Streptomyces akebiae</name>
    <dbReference type="NCBI Taxonomy" id="2865673"/>
    <lineage>
        <taxon>Bacteria</taxon>
        <taxon>Bacillati</taxon>
        <taxon>Actinomycetota</taxon>
        <taxon>Actinomycetes</taxon>
        <taxon>Kitasatosporales</taxon>
        <taxon>Streptomycetaceae</taxon>
        <taxon>Streptomyces</taxon>
    </lineage>
</organism>
<dbReference type="InterPro" id="IPR001031">
    <property type="entry name" value="Thioesterase"/>
</dbReference>
<sequence>MADDVAEAGGPAELTTLADGPAPELLVCVSGLTAGGGPHEFARLAAPLRGARRVAAVPVLGYGRGELLPATPEIALDWQAQGVLAHAEGTPVVLFGHSGGALLAHRLAVRMAELGSPPAGLVLADVYALDDPLMVEWNAELSEGVFDRVEQFVAMDDSRLTAMAWYGSLFWTNPDPDTRFPTLLLRASQPLREPADGRDWRSAWKAARDVVDVPGDHFTMMAEHVGTTARAVHRWIGELPR</sequence>